<dbReference type="GO" id="GO:0015297">
    <property type="term" value="F:antiporter activity"/>
    <property type="evidence" value="ECO:0007669"/>
    <property type="project" value="InterPro"/>
</dbReference>
<evidence type="ECO:0000256" key="2">
    <source>
        <dbReference type="SAM" id="Phobius"/>
    </source>
</evidence>
<dbReference type="GO" id="GO:0042910">
    <property type="term" value="F:xenobiotic transmembrane transporter activity"/>
    <property type="evidence" value="ECO:0007669"/>
    <property type="project" value="InterPro"/>
</dbReference>
<evidence type="ECO:0000313" key="3">
    <source>
        <dbReference type="EMBL" id="KAK1361132.1"/>
    </source>
</evidence>
<sequence>MKKLKISEMLRRGQLLHSYKLRMLKQKGICLQSVLYGMTSALETLCGQAHGAKQHKKLSSYTYGAIICLLLFCIPVAILWIYMEKILILIHQDPLISREAGKFSIWSIPALFSCVILQPLVCYLQSQYLVLPLLASSVVTLAFHVPICWAFVFKFKMGSKGAALAIGLSYWFNAIFLGLYAMYSLKCDATRAPISMEVFSTIKDFLCLGIPSALVVCLEWWAYEVVILLAGIMKNPQLETSVLSIRQSFSIPLLLLNTHILNLLTLIYNPLEKVLTFVYQFYQ</sequence>
<gene>
    <name evidence="3" type="ORF">POM88_045606</name>
</gene>
<comment type="caution">
    <text evidence="3">The sequence shown here is derived from an EMBL/GenBank/DDBJ whole genome shotgun (WGS) entry which is preliminary data.</text>
</comment>
<reference evidence="3" key="1">
    <citation type="submission" date="2023-02" db="EMBL/GenBank/DDBJ databases">
        <title>Genome of toxic invasive species Heracleum sosnowskyi carries increased number of genes despite the absence of recent whole-genome duplications.</title>
        <authorList>
            <person name="Schelkunov M."/>
            <person name="Shtratnikova V."/>
            <person name="Makarenko M."/>
            <person name="Klepikova A."/>
            <person name="Omelchenko D."/>
            <person name="Novikova G."/>
            <person name="Obukhova E."/>
            <person name="Bogdanov V."/>
            <person name="Penin A."/>
            <person name="Logacheva M."/>
        </authorList>
    </citation>
    <scope>NUCLEOTIDE SEQUENCE</scope>
    <source>
        <strain evidence="3">Hsosn_3</strain>
        <tissue evidence="3">Leaf</tissue>
    </source>
</reference>
<keyword evidence="4" id="KW-1185">Reference proteome</keyword>
<dbReference type="PANTHER" id="PTHR11206">
    <property type="entry name" value="MULTIDRUG RESISTANCE PROTEIN"/>
    <property type="match status" value="1"/>
</dbReference>
<comment type="similarity">
    <text evidence="1">Belongs to the multi antimicrobial extrusion (MATE) (TC 2.A.66.1) family.</text>
</comment>
<dbReference type="GO" id="GO:0016020">
    <property type="term" value="C:membrane"/>
    <property type="evidence" value="ECO:0007669"/>
    <property type="project" value="InterPro"/>
</dbReference>
<feature type="transmembrane region" description="Helical" evidence="2">
    <location>
        <begin position="61"/>
        <end position="82"/>
    </location>
</feature>
<reference evidence="3" key="2">
    <citation type="submission" date="2023-05" db="EMBL/GenBank/DDBJ databases">
        <authorList>
            <person name="Schelkunov M.I."/>
        </authorList>
    </citation>
    <scope>NUCLEOTIDE SEQUENCE</scope>
    <source>
        <strain evidence="3">Hsosn_3</strain>
        <tissue evidence="3">Leaf</tissue>
    </source>
</reference>
<keyword evidence="2" id="KW-0472">Membrane</keyword>
<evidence type="ECO:0000256" key="1">
    <source>
        <dbReference type="ARBA" id="ARBA00010199"/>
    </source>
</evidence>
<protein>
    <submittedName>
        <fullName evidence="3">MATE transporter</fullName>
    </submittedName>
</protein>
<organism evidence="3 4">
    <name type="scientific">Heracleum sosnowskyi</name>
    <dbReference type="NCBI Taxonomy" id="360622"/>
    <lineage>
        <taxon>Eukaryota</taxon>
        <taxon>Viridiplantae</taxon>
        <taxon>Streptophyta</taxon>
        <taxon>Embryophyta</taxon>
        <taxon>Tracheophyta</taxon>
        <taxon>Spermatophyta</taxon>
        <taxon>Magnoliopsida</taxon>
        <taxon>eudicotyledons</taxon>
        <taxon>Gunneridae</taxon>
        <taxon>Pentapetalae</taxon>
        <taxon>asterids</taxon>
        <taxon>campanulids</taxon>
        <taxon>Apiales</taxon>
        <taxon>Apiaceae</taxon>
        <taxon>Apioideae</taxon>
        <taxon>apioid superclade</taxon>
        <taxon>Tordylieae</taxon>
        <taxon>Tordyliinae</taxon>
        <taxon>Heracleum</taxon>
    </lineage>
</organism>
<proteinExistence type="inferred from homology"/>
<dbReference type="AlphaFoldDB" id="A0AAD8H4U0"/>
<dbReference type="InterPro" id="IPR002528">
    <property type="entry name" value="MATE_fam"/>
</dbReference>
<feature type="transmembrane region" description="Helical" evidence="2">
    <location>
        <begin position="127"/>
        <end position="152"/>
    </location>
</feature>
<dbReference type="Proteomes" id="UP001237642">
    <property type="component" value="Unassembled WGS sequence"/>
</dbReference>
<evidence type="ECO:0000313" key="4">
    <source>
        <dbReference type="Proteomes" id="UP001237642"/>
    </source>
</evidence>
<feature type="transmembrane region" description="Helical" evidence="2">
    <location>
        <begin position="205"/>
        <end position="230"/>
    </location>
</feature>
<dbReference type="Pfam" id="PF01554">
    <property type="entry name" value="MatE"/>
    <property type="match status" value="1"/>
</dbReference>
<feature type="transmembrane region" description="Helical" evidence="2">
    <location>
        <begin position="251"/>
        <end position="271"/>
    </location>
</feature>
<feature type="transmembrane region" description="Helical" evidence="2">
    <location>
        <begin position="164"/>
        <end position="185"/>
    </location>
</feature>
<name>A0AAD8H4U0_9APIA</name>
<dbReference type="EMBL" id="JAUIZM010000010">
    <property type="protein sequence ID" value="KAK1361132.1"/>
    <property type="molecule type" value="Genomic_DNA"/>
</dbReference>
<accession>A0AAD8H4U0</accession>
<keyword evidence="2" id="KW-1133">Transmembrane helix</keyword>
<feature type="transmembrane region" description="Helical" evidence="2">
    <location>
        <begin position="103"/>
        <end position="121"/>
    </location>
</feature>
<keyword evidence="2" id="KW-0812">Transmembrane</keyword>